<dbReference type="CDD" id="cd04590">
    <property type="entry name" value="CBS_pair_CorC_HlyC_assoc"/>
    <property type="match status" value="1"/>
</dbReference>
<dbReference type="KEGG" id="sno:Snov_2798"/>
<organism evidence="9 10">
    <name type="scientific">Ancylobacter novellus (strain ATCC 8093 / DSM 506 / JCM 20403 / CCM 1077 / IAM 12100 / NBRC 12443 / NCIMB 10456)</name>
    <name type="common">Starkeya novella</name>
    <dbReference type="NCBI Taxonomy" id="639283"/>
    <lineage>
        <taxon>Bacteria</taxon>
        <taxon>Pseudomonadati</taxon>
        <taxon>Pseudomonadota</taxon>
        <taxon>Alphaproteobacteria</taxon>
        <taxon>Hyphomicrobiales</taxon>
        <taxon>Xanthobacteraceae</taxon>
        <taxon>Ancylobacter</taxon>
    </lineage>
</organism>
<comment type="similarity">
    <text evidence="2">Belongs to the UPF0053 family. Hemolysin C subfamily.</text>
</comment>
<dbReference type="SMART" id="SM01091">
    <property type="entry name" value="CorC_HlyC"/>
    <property type="match status" value="1"/>
</dbReference>
<keyword evidence="10" id="KW-1185">Reference proteome</keyword>
<dbReference type="Pfam" id="PF03471">
    <property type="entry name" value="CorC_HlyC"/>
    <property type="match status" value="1"/>
</dbReference>
<dbReference type="InterPro" id="IPR000644">
    <property type="entry name" value="CBS_dom"/>
</dbReference>
<evidence type="ECO:0000256" key="2">
    <source>
        <dbReference type="ARBA" id="ARBA00006446"/>
    </source>
</evidence>
<sequence length="288" mass="32341">MSRAPALYGLRHWLKGRPPVRPPQPQSPPELTPRDEMRQALDALQRAAGIARDDLAMVEGLLNLRELEVSDIMVHRTKMATLDAGAAPADLVRQVLASPHTRLPLWRDTPDNIVGVLHAKDLLRELQALGDDMGTLDVDKIARPPWFVPDVTLLTDQLKAFRRRKQHFALVVDEYGEVMGLVTLEDILEEIVGDISDEHDRAFTGARRNVDGSVSVEGSVPIRDLNRAMGWDLPDEEATTIAGLVIHEARIIPEPGQAFLFHGFRFQVMRKQRNRITLLRIAPLRRAV</sequence>
<dbReference type="SMART" id="SM00116">
    <property type="entry name" value="CBS"/>
    <property type="match status" value="2"/>
</dbReference>
<dbReference type="GO" id="GO:0005886">
    <property type="term" value="C:plasma membrane"/>
    <property type="evidence" value="ECO:0007669"/>
    <property type="project" value="UniProtKB-SubCell"/>
</dbReference>
<dbReference type="Gene3D" id="3.30.465.10">
    <property type="match status" value="1"/>
</dbReference>
<dbReference type="InterPro" id="IPR046342">
    <property type="entry name" value="CBS_dom_sf"/>
</dbReference>
<dbReference type="PROSITE" id="PS51371">
    <property type="entry name" value="CBS"/>
    <property type="match status" value="2"/>
</dbReference>
<evidence type="ECO:0000256" key="5">
    <source>
        <dbReference type="ARBA" id="ARBA00023122"/>
    </source>
</evidence>
<dbReference type="STRING" id="639283.Snov_2798"/>
<dbReference type="InterPro" id="IPR016169">
    <property type="entry name" value="FAD-bd_PCMH_sub2"/>
</dbReference>
<name>D7A5X1_ANCN5</name>
<feature type="compositionally biased region" description="Pro residues" evidence="7">
    <location>
        <begin position="19"/>
        <end position="31"/>
    </location>
</feature>
<dbReference type="PANTHER" id="PTHR22777:SF32">
    <property type="entry name" value="UPF0053 INNER MEMBRANE PROTEIN YFJD"/>
    <property type="match status" value="1"/>
</dbReference>
<dbReference type="InterPro" id="IPR005170">
    <property type="entry name" value="Transptr-assoc_dom"/>
</dbReference>
<gene>
    <name evidence="9" type="ordered locus">Snov_2798</name>
</gene>
<dbReference type="eggNOG" id="COG4536">
    <property type="taxonomic scope" value="Bacteria"/>
</dbReference>
<dbReference type="InterPro" id="IPR036318">
    <property type="entry name" value="FAD-bd_PCMH-like_sf"/>
</dbReference>
<evidence type="ECO:0000313" key="10">
    <source>
        <dbReference type="Proteomes" id="UP000006633"/>
    </source>
</evidence>
<dbReference type="PANTHER" id="PTHR22777">
    <property type="entry name" value="HEMOLYSIN-RELATED"/>
    <property type="match status" value="1"/>
</dbReference>
<evidence type="ECO:0000313" key="9">
    <source>
        <dbReference type="EMBL" id="ADH90086.1"/>
    </source>
</evidence>
<evidence type="ECO:0000256" key="1">
    <source>
        <dbReference type="ARBA" id="ARBA00004651"/>
    </source>
</evidence>
<dbReference type="Pfam" id="PF00571">
    <property type="entry name" value="CBS"/>
    <property type="match status" value="2"/>
</dbReference>
<dbReference type="OrthoDB" id="9797674at2"/>
<keyword evidence="5 6" id="KW-0129">CBS domain</keyword>
<keyword evidence="4" id="KW-0677">Repeat</keyword>
<dbReference type="Proteomes" id="UP000006633">
    <property type="component" value="Chromosome"/>
</dbReference>
<feature type="domain" description="CBS" evidence="8">
    <location>
        <begin position="141"/>
        <end position="198"/>
    </location>
</feature>
<dbReference type="FunFam" id="3.10.580.10:FF:000002">
    <property type="entry name" value="Magnesium/cobalt efflux protein CorC"/>
    <property type="match status" value="1"/>
</dbReference>
<protein>
    <submittedName>
        <fullName evidence="9">CBS domain containing protein</fullName>
    </submittedName>
</protein>
<evidence type="ECO:0000256" key="7">
    <source>
        <dbReference type="SAM" id="MobiDB-lite"/>
    </source>
</evidence>
<dbReference type="SUPFAM" id="SSF54631">
    <property type="entry name" value="CBS-domain pair"/>
    <property type="match status" value="1"/>
</dbReference>
<dbReference type="SUPFAM" id="SSF56176">
    <property type="entry name" value="FAD-binding/transporter-associated domain-like"/>
    <property type="match status" value="1"/>
</dbReference>
<evidence type="ECO:0000259" key="8">
    <source>
        <dbReference type="PROSITE" id="PS51371"/>
    </source>
</evidence>
<dbReference type="GO" id="GO:0050660">
    <property type="term" value="F:flavin adenine dinucleotide binding"/>
    <property type="evidence" value="ECO:0007669"/>
    <property type="project" value="InterPro"/>
</dbReference>
<dbReference type="Gene3D" id="3.10.580.10">
    <property type="entry name" value="CBS-domain"/>
    <property type="match status" value="1"/>
</dbReference>
<dbReference type="InterPro" id="IPR044751">
    <property type="entry name" value="Ion_transp-like_CBS"/>
</dbReference>
<evidence type="ECO:0000256" key="3">
    <source>
        <dbReference type="ARBA" id="ARBA00022475"/>
    </source>
</evidence>
<accession>D7A5X1</accession>
<dbReference type="HOGENOM" id="CLU_015237_3_0_5"/>
<reference evidence="9 10" key="1">
    <citation type="journal article" date="2012" name="Stand. Genomic Sci.">
        <title>Complete genome sequence of the facultatively chemolithoautotrophic and methylotrophic alpha Proteobacterium Starkeya novella type strain (ATCC 8093(T)).</title>
        <authorList>
            <person name="Kappler U."/>
            <person name="Davenport K."/>
            <person name="Beatson S."/>
            <person name="Lucas S."/>
            <person name="Lapidus A."/>
            <person name="Copeland A."/>
            <person name="Berry K.W."/>
            <person name="Glavina Del Rio T."/>
            <person name="Hammon N."/>
            <person name="Dalin E."/>
            <person name="Tice H."/>
            <person name="Pitluck S."/>
            <person name="Richardson P."/>
            <person name="Bruce D."/>
            <person name="Goodwin L.A."/>
            <person name="Han C."/>
            <person name="Tapia R."/>
            <person name="Detter J.C."/>
            <person name="Chang Y.J."/>
            <person name="Jeffries C.D."/>
            <person name="Land M."/>
            <person name="Hauser L."/>
            <person name="Kyrpides N.C."/>
            <person name="Goker M."/>
            <person name="Ivanova N."/>
            <person name="Klenk H.P."/>
            <person name="Woyke T."/>
        </authorList>
    </citation>
    <scope>NUCLEOTIDE SEQUENCE [LARGE SCALE GENOMIC DNA]</scope>
    <source>
        <strain evidence="10">ATCC 8093 / DSM 506 / JCM 20403 / CCM 1077 / IAM 12100 / NBRC 12443 / NCIMB 10456</strain>
    </source>
</reference>
<feature type="domain" description="CBS" evidence="8">
    <location>
        <begin position="73"/>
        <end position="133"/>
    </location>
</feature>
<feature type="region of interest" description="Disordered" evidence="7">
    <location>
        <begin position="14"/>
        <end position="33"/>
    </location>
</feature>
<keyword evidence="3" id="KW-1003">Cell membrane</keyword>
<comment type="subcellular location">
    <subcellularLocation>
        <location evidence="1">Cell membrane</location>
        <topology evidence="1">Multi-pass membrane protein</topology>
    </subcellularLocation>
</comment>
<evidence type="ECO:0000256" key="4">
    <source>
        <dbReference type="ARBA" id="ARBA00022737"/>
    </source>
</evidence>
<proteinExistence type="inferred from homology"/>
<dbReference type="EMBL" id="CP002026">
    <property type="protein sequence ID" value="ADH90086.1"/>
    <property type="molecule type" value="Genomic_DNA"/>
</dbReference>
<dbReference type="AlphaFoldDB" id="D7A5X1"/>
<evidence type="ECO:0000256" key="6">
    <source>
        <dbReference type="PROSITE-ProRule" id="PRU00703"/>
    </source>
</evidence>
<keyword evidence="3" id="KW-0472">Membrane</keyword>